<dbReference type="STRING" id="529505.SAMN05421761_107117"/>
<evidence type="ECO:0000313" key="5">
    <source>
        <dbReference type="Proteomes" id="UP000186026"/>
    </source>
</evidence>
<dbReference type="InterPro" id="IPR016518">
    <property type="entry name" value="Alpha-L-fucosidase"/>
</dbReference>
<dbReference type="GO" id="GO:0005975">
    <property type="term" value="P:carbohydrate metabolic process"/>
    <property type="evidence" value="ECO:0007669"/>
    <property type="project" value="InterPro"/>
</dbReference>
<dbReference type="GO" id="GO:0004560">
    <property type="term" value="F:alpha-L-fucosidase activity"/>
    <property type="evidence" value="ECO:0007669"/>
    <property type="project" value="InterPro"/>
</dbReference>
<dbReference type="Pfam" id="PF14498">
    <property type="entry name" value="Glyco_hyd_65N_2"/>
    <property type="match status" value="1"/>
</dbReference>
<dbReference type="AlphaFoldDB" id="A0A1N7MTV7"/>
<evidence type="ECO:0000259" key="3">
    <source>
        <dbReference type="Pfam" id="PF22124"/>
    </source>
</evidence>
<protein>
    <submittedName>
        <fullName evidence="4">Alpha-L-fucosidase 2</fullName>
    </submittedName>
</protein>
<dbReference type="PANTHER" id="PTHR31084">
    <property type="entry name" value="ALPHA-L-FUCOSIDASE 2"/>
    <property type="match status" value="1"/>
</dbReference>
<dbReference type="InterPro" id="IPR012341">
    <property type="entry name" value="6hp_glycosidase-like_sf"/>
</dbReference>
<dbReference type="PROSITE" id="PS51257">
    <property type="entry name" value="PROKAR_LIPOPROTEIN"/>
    <property type="match status" value="1"/>
</dbReference>
<dbReference type="InterPro" id="IPR008928">
    <property type="entry name" value="6-hairpin_glycosidase_sf"/>
</dbReference>
<keyword evidence="5" id="KW-1185">Reference proteome</keyword>
<feature type="domain" description="Glycosyl hydrolase family 95 catalytic" evidence="3">
    <location>
        <begin position="305"/>
        <end position="711"/>
    </location>
</feature>
<evidence type="ECO:0000259" key="2">
    <source>
        <dbReference type="Pfam" id="PF21307"/>
    </source>
</evidence>
<dbReference type="Pfam" id="PF22124">
    <property type="entry name" value="Glyco_hydro_95_cat"/>
    <property type="match status" value="1"/>
</dbReference>
<dbReference type="PANTHER" id="PTHR31084:SF0">
    <property type="entry name" value="ALPHA-L-FUCOSIDASE 2"/>
    <property type="match status" value="1"/>
</dbReference>
<reference evidence="5" key="1">
    <citation type="submission" date="2017-01" db="EMBL/GenBank/DDBJ databases">
        <authorList>
            <person name="Varghese N."/>
            <person name="Submissions S."/>
        </authorList>
    </citation>
    <scope>NUCLEOTIDE SEQUENCE [LARGE SCALE GENOMIC DNA]</scope>
    <source>
        <strain evidence="5">DSM 46698</strain>
    </source>
</reference>
<dbReference type="InterPro" id="IPR049053">
    <property type="entry name" value="AFCA-like_C"/>
</dbReference>
<feature type="domain" description="Alpha fucosidase A-like C-terminal" evidence="2">
    <location>
        <begin position="713"/>
        <end position="772"/>
    </location>
</feature>
<gene>
    <name evidence="4" type="ORF">SAMN05421761_107117</name>
</gene>
<dbReference type="PIRSF" id="PIRSF007663">
    <property type="entry name" value="UCP007663"/>
    <property type="match status" value="1"/>
</dbReference>
<evidence type="ECO:0000313" key="4">
    <source>
        <dbReference type="EMBL" id="SIS89289.1"/>
    </source>
</evidence>
<name>A0A1N7MTV7_9BACT</name>
<proteinExistence type="predicted"/>
<dbReference type="InterPro" id="IPR027414">
    <property type="entry name" value="GH95_N_dom"/>
</dbReference>
<evidence type="ECO:0000259" key="1">
    <source>
        <dbReference type="Pfam" id="PF14498"/>
    </source>
</evidence>
<dbReference type="FunFam" id="1.50.10.10:FF:000028">
    <property type="entry name" value="Alpha-L-fucosidase 2"/>
    <property type="match status" value="1"/>
</dbReference>
<feature type="domain" description="Glycosyl hydrolase family 95 N-terminal" evidence="1">
    <location>
        <begin position="46"/>
        <end position="279"/>
    </location>
</feature>
<dbReference type="Proteomes" id="UP000186026">
    <property type="component" value="Unassembled WGS sequence"/>
</dbReference>
<dbReference type="InterPro" id="IPR054363">
    <property type="entry name" value="GH95_cat"/>
</dbReference>
<dbReference type="OrthoDB" id="9802600at2"/>
<dbReference type="Gene3D" id="1.50.10.10">
    <property type="match status" value="1"/>
</dbReference>
<dbReference type="EMBL" id="FTOP01000007">
    <property type="protein sequence ID" value="SIS89289.1"/>
    <property type="molecule type" value="Genomic_DNA"/>
</dbReference>
<dbReference type="RefSeq" id="WP_084565914.1">
    <property type="nucleotide sequence ID" value="NZ_FTOP01000007.1"/>
</dbReference>
<dbReference type="SUPFAM" id="SSF48208">
    <property type="entry name" value="Six-hairpin glycosidases"/>
    <property type="match status" value="1"/>
</dbReference>
<sequence>MRLNFLNKAKSINSNLSVGYFSLWIVFASLSSCQAKEESFNPHMKLWYDQPANQWVEALPVGNGRLGAMVFGKVDEEIIQLNENTFYAGQPHRNDSPAALNALDQVRKLIFDGKYVAAQEEVDKYFFKGPHGMPYQTIGNLKIKFHDDGEVEGYYRELNLETATVTSTFKRSGVTYKTETIASFPDQIIILRLSADQANALNFSTTMDRPGNFELVANKRNQFEFSTRSSDHEGVNGGVKAVAKVKFDVKGGQIQSEGTSIQVSEASEVIIYISIATNFIDYQDISGDPDSKAEAYLNEATKKDFDKIYTDHVEDYRRFFGRVKLDLGENESVELPTNKRIEQFATGNDPQLAALYFQYGRYLLIAASRPGGQPANLQGIWNHQLYPAWDSKYTVNINAEMNYWPAELTNLSELHEPFIQMARELSVSGQQTAKDMYGARGWVLHHNTDLWRVTGPVDFAAAGMWPLGGAWLCQHIFDKYDFTGDVAFLADTYPIYMGATQFFLDFLVKDPHTGYMVVSPSVSPENIPYRHHNAAVASGTTMDNQLLFDLFRKSAKAAKLLDRDPELIREIEAMIDRLPPMQIGNWGQLQEWQEDWDNRRDDHRHVSHLYGVYPSNQISPYRTPELFAAANESLVARGDESTGWSMGWKVNLWARFHDGNRAYKLIQDQLSPAILPDGKQRGGSYPNLFDSHPPFQIDGNFGCAAGIAEMLLQSHDGAIHILPALPDVWAEGSFEGLRARGGFEVDLAWSELVPQVIKIHSHLGGVCKIRSYFPLEGKGLISSSESPSQFFEVPTVKEPIIHYAGELNKIAPKEIYEYDLPTEKGHTYTIQLKASTTY</sequence>
<accession>A0A1N7MTV7</accession>
<dbReference type="Pfam" id="PF21307">
    <property type="entry name" value="Glyco_hydro_95_C"/>
    <property type="match status" value="1"/>
</dbReference>
<organism evidence="4 5">
    <name type="scientific">Belliella pelovolcani</name>
    <dbReference type="NCBI Taxonomy" id="529505"/>
    <lineage>
        <taxon>Bacteria</taxon>
        <taxon>Pseudomonadati</taxon>
        <taxon>Bacteroidota</taxon>
        <taxon>Cytophagia</taxon>
        <taxon>Cytophagales</taxon>
        <taxon>Cyclobacteriaceae</taxon>
        <taxon>Belliella</taxon>
    </lineage>
</organism>